<comment type="similarity">
    <text evidence="1">Belongs to the bacterial solute-binding protein ModA family.</text>
</comment>
<dbReference type="SUPFAM" id="SSF53850">
    <property type="entry name" value="Periplasmic binding protein-like II"/>
    <property type="match status" value="1"/>
</dbReference>
<dbReference type="Proteomes" id="UP000198381">
    <property type="component" value="Unassembled WGS sequence"/>
</dbReference>
<sequence>MKARKRHLFIVTAFLLLTFGTVQGQEKITIVAAANLKIALDSINSVFKIQNPGINTQITYGASGKFFEQISNSAPFDLFFSADMDYPKKLEEKKLTGSKVKMYATGKLVIWSKKTDPNKSKINSLLSADIRKIAIGNPATAPYGEKAVESLKFYKIYDKVKSKLVFGENITQATQFITTGNADIGITALSLVLTPNMKKEGGRYYIIPQKSHTPLEQGCVILKNAKGKASAVKFYNFISSKKAIAVLKYYGYDTKAQ</sequence>
<dbReference type="InterPro" id="IPR044084">
    <property type="entry name" value="AvModA-like_subst-bd"/>
</dbReference>
<evidence type="ECO:0000313" key="5">
    <source>
        <dbReference type="EMBL" id="OXB01686.1"/>
    </source>
</evidence>
<proteinExistence type="inferred from homology"/>
<dbReference type="InterPro" id="IPR050682">
    <property type="entry name" value="ModA/WtpA"/>
</dbReference>
<evidence type="ECO:0000256" key="2">
    <source>
        <dbReference type="ARBA" id="ARBA00022723"/>
    </source>
</evidence>
<dbReference type="Pfam" id="PF13531">
    <property type="entry name" value="SBP_bac_11"/>
    <property type="match status" value="1"/>
</dbReference>
<keyword evidence="6" id="KW-1185">Reference proteome</keyword>
<accession>A0ABX4CQL9</accession>
<dbReference type="InterPro" id="IPR005950">
    <property type="entry name" value="ModA"/>
</dbReference>
<dbReference type="Gene3D" id="3.40.190.10">
    <property type="entry name" value="Periplasmic binding protein-like II"/>
    <property type="match status" value="2"/>
</dbReference>
<feature type="signal peptide" evidence="4">
    <location>
        <begin position="1"/>
        <end position="24"/>
    </location>
</feature>
<dbReference type="NCBIfam" id="TIGR01256">
    <property type="entry name" value="modA"/>
    <property type="match status" value="1"/>
</dbReference>
<gene>
    <name evidence="5" type="ORF">B0A81_19795</name>
</gene>
<dbReference type="PANTHER" id="PTHR30632:SF14">
    <property type="entry name" value="TUNGSTATE_MOLYBDATE_CHROMATE-BINDING PROTEIN MODA"/>
    <property type="match status" value="1"/>
</dbReference>
<dbReference type="PANTHER" id="PTHR30632">
    <property type="entry name" value="MOLYBDATE-BINDING PERIPLASMIC PROTEIN"/>
    <property type="match status" value="1"/>
</dbReference>
<evidence type="ECO:0000256" key="4">
    <source>
        <dbReference type="SAM" id="SignalP"/>
    </source>
</evidence>
<evidence type="ECO:0000256" key="3">
    <source>
        <dbReference type="ARBA" id="ARBA00022729"/>
    </source>
</evidence>
<keyword evidence="2" id="KW-0479">Metal-binding</keyword>
<protein>
    <submittedName>
        <fullName evidence="5">Molybdate ABC transporter substrate-binding protein</fullName>
    </submittedName>
</protein>
<dbReference type="PIRSF" id="PIRSF004846">
    <property type="entry name" value="ModA"/>
    <property type="match status" value="1"/>
</dbReference>
<evidence type="ECO:0000256" key="1">
    <source>
        <dbReference type="ARBA" id="ARBA00009175"/>
    </source>
</evidence>
<dbReference type="RefSeq" id="WP_089059615.1">
    <property type="nucleotide sequence ID" value="NZ_MUHD01000043.1"/>
</dbReference>
<organism evidence="5 6">
    <name type="scientific">Flavobacterium plurextorum</name>
    <dbReference type="NCBI Taxonomy" id="1114867"/>
    <lineage>
        <taxon>Bacteria</taxon>
        <taxon>Pseudomonadati</taxon>
        <taxon>Bacteroidota</taxon>
        <taxon>Flavobacteriia</taxon>
        <taxon>Flavobacteriales</taxon>
        <taxon>Flavobacteriaceae</taxon>
        <taxon>Flavobacterium</taxon>
    </lineage>
</organism>
<dbReference type="CDD" id="cd13539">
    <property type="entry name" value="PBP2_AvModA"/>
    <property type="match status" value="1"/>
</dbReference>
<dbReference type="EMBL" id="MUHD01000043">
    <property type="protein sequence ID" value="OXB01686.1"/>
    <property type="molecule type" value="Genomic_DNA"/>
</dbReference>
<keyword evidence="3 4" id="KW-0732">Signal</keyword>
<feature type="chain" id="PRO_5045225552" evidence="4">
    <location>
        <begin position="25"/>
        <end position="257"/>
    </location>
</feature>
<evidence type="ECO:0000313" key="6">
    <source>
        <dbReference type="Proteomes" id="UP000198381"/>
    </source>
</evidence>
<name>A0ABX4CQL9_9FLAO</name>
<reference evidence="5 6" key="1">
    <citation type="submission" date="2016-11" db="EMBL/GenBank/DDBJ databases">
        <title>Whole genomes of Flavobacteriaceae.</title>
        <authorList>
            <person name="Stine C."/>
            <person name="Li C."/>
            <person name="Tadesse D."/>
        </authorList>
    </citation>
    <scope>NUCLEOTIDE SEQUENCE [LARGE SCALE GENOMIC DNA]</scope>
    <source>
        <strain evidence="5 6">CCUG 60112</strain>
    </source>
</reference>
<comment type="caution">
    <text evidence="5">The sequence shown here is derived from an EMBL/GenBank/DDBJ whole genome shotgun (WGS) entry which is preliminary data.</text>
</comment>